<dbReference type="GO" id="GO:0005576">
    <property type="term" value="C:extracellular region"/>
    <property type="evidence" value="ECO:0007669"/>
    <property type="project" value="TreeGrafter"/>
</dbReference>
<dbReference type="InterPro" id="IPR017853">
    <property type="entry name" value="GH"/>
</dbReference>
<keyword evidence="1" id="KW-0732">Signal</keyword>
<dbReference type="Proteomes" id="UP000192578">
    <property type="component" value="Unassembled WGS sequence"/>
</dbReference>
<dbReference type="GO" id="GO:0008061">
    <property type="term" value="F:chitin binding"/>
    <property type="evidence" value="ECO:0007669"/>
    <property type="project" value="InterPro"/>
</dbReference>
<dbReference type="InterPro" id="IPR001223">
    <property type="entry name" value="Glyco_hydro18_cat"/>
</dbReference>
<dbReference type="InterPro" id="IPR029070">
    <property type="entry name" value="Chitinase_insertion_sf"/>
</dbReference>
<sequence length="560" mass="60471">MMTNRCLLVIALFVLESVVYNTEAESITCVYQSWSGVRGLYGNLPGDELPAELCTHVVYVYASIYENKIFNQLPALDDDSGNIAKFVSLKRRNPTLKALIGVGGWNAGGWIFSNMAATPEGRQTFIQSVIDFCKYYGLNGVFIDWLYPGVAVRGGSPDDTANFASLLSEMKSAFEDESSTSKAAQLFIGVTVSPTPGNLANYDPSVLNSAADLVYVITYDLAGWWNGTISHPAPLFTVDDSLSVDSAVKMWLTAGISPQKLVLGIPTFARTYKAPNDTDTSAAYGQVFSGDGLKGPFSSAPGFLDHSEACNRISLAKYTVVRDPVTKVPHAYSADQIIMYDDEESVKEKANYAKKNHLSGVYIFSVDQDDVQGFCGSRFPLTRAAASILRTGHRSGEMFSDNATGEAVSTPSRCLSLTKNCQNTVKCLSFTTKPAANQTEICAKGVPCVQPLAVVECPIPDSFLQKNENLFGEKQAKTVFVGGNGGKGGVTAVQCNGAAWAARKDGEVSYVCSEYGVLGRSVREFKCPVGSTFSGVYLKCLTTTLKEKLQINSFIPELME</sequence>
<dbReference type="PROSITE" id="PS51910">
    <property type="entry name" value="GH18_2"/>
    <property type="match status" value="1"/>
</dbReference>
<name>A0A9X6NIU1_HYPEX</name>
<organism evidence="3 4">
    <name type="scientific">Hypsibius exemplaris</name>
    <name type="common">Freshwater tardigrade</name>
    <dbReference type="NCBI Taxonomy" id="2072580"/>
    <lineage>
        <taxon>Eukaryota</taxon>
        <taxon>Metazoa</taxon>
        <taxon>Ecdysozoa</taxon>
        <taxon>Tardigrada</taxon>
        <taxon>Eutardigrada</taxon>
        <taxon>Parachela</taxon>
        <taxon>Hypsibioidea</taxon>
        <taxon>Hypsibiidae</taxon>
        <taxon>Hypsibius</taxon>
    </lineage>
</organism>
<dbReference type="OrthoDB" id="73875at2759"/>
<dbReference type="EMBL" id="MTYJ01000183">
    <property type="protein sequence ID" value="OWA50139.1"/>
    <property type="molecule type" value="Genomic_DNA"/>
</dbReference>
<protein>
    <submittedName>
        <fullName evidence="3">Acidic mammalian chitinase</fullName>
    </submittedName>
</protein>
<dbReference type="Pfam" id="PF00704">
    <property type="entry name" value="Glyco_hydro_18"/>
    <property type="match status" value="1"/>
</dbReference>
<evidence type="ECO:0000313" key="3">
    <source>
        <dbReference type="EMBL" id="OWA50139.1"/>
    </source>
</evidence>
<reference evidence="4" key="1">
    <citation type="submission" date="2017-01" db="EMBL/GenBank/DDBJ databases">
        <title>Comparative genomics of anhydrobiosis in the tardigrade Hypsibius dujardini.</title>
        <authorList>
            <person name="Yoshida Y."/>
            <person name="Koutsovoulos G."/>
            <person name="Laetsch D."/>
            <person name="Stevens L."/>
            <person name="Kumar S."/>
            <person name="Horikawa D."/>
            <person name="Ishino K."/>
            <person name="Komine S."/>
            <person name="Tomita M."/>
            <person name="Blaxter M."/>
            <person name="Arakawa K."/>
        </authorList>
    </citation>
    <scope>NUCLEOTIDE SEQUENCE [LARGE SCALE GENOMIC DNA]</scope>
    <source>
        <strain evidence="4">Z151</strain>
    </source>
</reference>
<feature type="chain" id="PRO_5040913817" evidence="1">
    <location>
        <begin position="25"/>
        <end position="560"/>
    </location>
</feature>
<dbReference type="PANTHER" id="PTHR11177:SF360">
    <property type="entry name" value="CHITINASE 4-RELATED"/>
    <property type="match status" value="1"/>
</dbReference>
<feature type="domain" description="GH18" evidence="2">
    <location>
        <begin position="25"/>
        <end position="392"/>
    </location>
</feature>
<dbReference type="InterPro" id="IPR011583">
    <property type="entry name" value="Chitinase_II/V-like_cat"/>
</dbReference>
<proteinExistence type="predicted"/>
<gene>
    <name evidence="3" type="ORF">BV898_14665</name>
</gene>
<evidence type="ECO:0000259" key="2">
    <source>
        <dbReference type="PROSITE" id="PS51910"/>
    </source>
</evidence>
<dbReference type="Gene3D" id="3.20.20.80">
    <property type="entry name" value="Glycosidases"/>
    <property type="match status" value="1"/>
</dbReference>
<dbReference type="PANTHER" id="PTHR11177">
    <property type="entry name" value="CHITINASE"/>
    <property type="match status" value="1"/>
</dbReference>
<keyword evidence="4" id="KW-1185">Reference proteome</keyword>
<evidence type="ECO:0000256" key="1">
    <source>
        <dbReference type="SAM" id="SignalP"/>
    </source>
</evidence>
<dbReference type="GO" id="GO:0005975">
    <property type="term" value="P:carbohydrate metabolic process"/>
    <property type="evidence" value="ECO:0007669"/>
    <property type="project" value="InterPro"/>
</dbReference>
<comment type="caution">
    <text evidence="3">The sequence shown here is derived from an EMBL/GenBank/DDBJ whole genome shotgun (WGS) entry which is preliminary data.</text>
</comment>
<feature type="signal peptide" evidence="1">
    <location>
        <begin position="1"/>
        <end position="24"/>
    </location>
</feature>
<dbReference type="SUPFAM" id="SSF51445">
    <property type="entry name" value="(Trans)glycosidases"/>
    <property type="match status" value="1"/>
</dbReference>
<evidence type="ECO:0000313" key="4">
    <source>
        <dbReference type="Proteomes" id="UP000192578"/>
    </source>
</evidence>
<dbReference type="SMART" id="SM00636">
    <property type="entry name" value="Glyco_18"/>
    <property type="match status" value="1"/>
</dbReference>
<dbReference type="InterPro" id="IPR050314">
    <property type="entry name" value="Glycosyl_Hydrlase_18"/>
</dbReference>
<accession>A0A9X6NIU1</accession>
<dbReference type="GO" id="GO:0004568">
    <property type="term" value="F:chitinase activity"/>
    <property type="evidence" value="ECO:0007669"/>
    <property type="project" value="TreeGrafter"/>
</dbReference>
<dbReference type="SUPFAM" id="SSF54556">
    <property type="entry name" value="Chitinase insertion domain"/>
    <property type="match status" value="1"/>
</dbReference>
<dbReference type="AlphaFoldDB" id="A0A9X6NIU1"/>
<dbReference type="Gene3D" id="3.10.50.10">
    <property type="match status" value="1"/>
</dbReference>
<dbReference type="GO" id="GO:0006032">
    <property type="term" value="P:chitin catabolic process"/>
    <property type="evidence" value="ECO:0007669"/>
    <property type="project" value="TreeGrafter"/>
</dbReference>